<dbReference type="Gene3D" id="1.10.260.40">
    <property type="entry name" value="lambda repressor-like DNA-binding domains"/>
    <property type="match status" value="1"/>
</dbReference>
<dbReference type="InterPro" id="IPR010982">
    <property type="entry name" value="Lambda_DNA-bd_dom_sf"/>
</dbReference>
<sequence>MRVRKHLGVTQREMSDLLGAGRNTWQNYERGGQVPGGKIITALIEKGINANWILTGKGEMLMVDDLQKAADKKQAVKNGGIPPAGMVKAFALRETGRPGWFVKLATSLITPKPFEAPEAKDLFALITEDTSLTPYGIDPKNLIFCSAETAPQNGNLVFVERVDSLAATGMYWEGDTKGDVSLETYAPSVDGLPQEVITLEIPAKMISKVSLITHIKPSL</sequence>
<gene>
    <name evidence="2" type="ORF">X474_05575</name>
</gene>
<dbReference type="Proteomes" id="UP000032233">
    <property type="component" value="Unassembled WGS sequence"/>
</dbReference>
<dbReference type="Pfam" id="PF12844">
    <property type="entry name" value="HTH_19"/>
    <property type="match status" value="1"/>
</dbReference>
<evidence type="ECO:0000313" key="3">
    <source>
        <dbReference type="Proteomes" id="UP000032233"/>
    </source>
</evidence>
<dbReference type="SUPFAM" id="SSF47413">
    <property type="entry name" value="lambda repressor-like DNA-binding domains"/>
    <property type="match status" value="1"/>
</dbReference>
<feature type="domain" description="HTH cro/C1-type" evidence="1">
    <location>
        <begin position="3"/>
        <end position="59"/>
    </location>
</feature>
<keyword evidence="3" id="KW-1185">Reference proteome</keyword>
<dbReference type="GO" id="GO:0003677">
    <property type="term" value="F:DNA binding"/>
    <property type="evidence" value="ECO:0007669"/>
    <property type="project" value="InterPro"/>
</dbReference>
<comment type="caution">
    <text evidence="2">The sequence shown here is derived from an EMBL/GenBank/DDBJ whole genome shotgun (WGS) entry which is preliminary data.</text>
</comment>
<proteinExistence type="predicted"/>
<organism evidence="2 3">
    <name type="scientific">Dethiosulfatarculus sandiegensis</name>
    <dbReference type="NCBI Taxonomy" id="1429043"/>
    <lineage>
        <taxon>Bacteria</taxon>
        <taxon>Pseudomonadati</taxon>
        <taxon>Thermodesulfobacteriota</taxon>
        <taxon>Desulfarculia</taxon>
        <taxon>Desulfarculales</taxon>
        <taxon>Desulfarculaceae</taxon>
        <taxon>Dethiosulfatarculus</taxon>
    </lineage>
</organism>
<dbReference type="InterPro" id="IPR001387">
    <property type="entry name" value="Cro/C1-type_HTH"/>
</dbReference>
<reference evidence="2 3" key="1">
    <citation type="submission" date="2013-11" db="EMBL/GenBank/DDBJ databases">
        <title>Metagenomic analysis of a methanogenic consortium involved in long chain n-alkane degradation.</title>
        <authorList>
            <person name="Davidova I.A."/>
            <person name="Callaghan A.V."/>
            <person name="Wawrik B."/>
            <person name="Pruitt S."/>
            <person name="Marks C."/>
            <person name="Duncan K.E."/>
            <person name="Suflita J.M."/>
        </authorList>
    </citation>
    <scope>NUCLEOTIDE SEQUENCE [LARGE SCALE GENOMIC DNA]</scope>
    <source>
        <strain evidence="2 3">SPR</strain>
    </source>
</reference>
<evidence type="ECO:0000259" key="1">
    <source>
        <dbReference type="Pfam" id="PF12844"/>
    </source>
</evidence>
<dbReference type="InParanoid" id="A0A0D2GJW4"/>
<dbReference type="EMBL" id="AZAC01000005">
    <property type="protein sequence ID" value="KIX15022.1"/>
    <property type="molecule type" value="Genomic_DNA"/>
</dbReference>
<dbReference type="CDD" id="cd00093">
    <property type="entry name" value="HTH_XRE"/>
    <property type="match status" value="1"/>
</dbReference>
<dbReference type="AlphaFoldDB" id="A0A0D2GJW4"/>
<evidence type="ECO:0000313" key="2">
    <source>
        <dbReference type="EMBL" id="KIX15022.1"/>
    </source>
</evidence>
<dbReference type="STRING" id="1429043.X474_05575"/>
<protein>
    <recommendedName>
        <fullName evidence="1">HTH cro/C1-type domain-containing protein</fullName>
    </recommendedName>
</protein>
<name>A0A0D2GJW4_9BACT</name>
<accession>A0A0D2GJW4</accession>